<evidence type="ECO:0000313" key="3">
    <source>
        <dbReference type="Proteomes" id="UP001157126"/>
    </source>
</evidence>
<evidence type="ECO:0008006" key="4">
    <source>
        <dbReference type="Google" id="ProtNLM"/>
    </source>
</evidence>
<dbReference type="Pfam" id="PF09617">
    <property type="entry name" value="Cas_GSU0053"/>
    <property type="match status" value="1"/>
</dbReference>
<keyword evidence="3" id="KW-1185">Reference proteome</keyword>
<evidence type="ECO:0000313" key="2">
    <source>
        <dbReference type="EMBL" id="GMA41223.1"/>
    </source>
</evidence>
<protein>
    <recommendedName>
        <fullName evidence="4">CRISPR-associated protein Csb1</fullName>
    </recommendedName>
</protein>
<dbReference type="RefSeq" id="WP_284304792.1">
    <property type="nucleotide sequence ID" value="NZ_BSUO01000001.1"/>
</dbReference>
<organism evidence="2 3">
    <name type="scientific">Mobilicoccus caccae</name>
    <dbReference type="NCBI Taxonomy" id="1859295"/>
    <lineage>
        <taxon>Bacteria</taxon>
        <taxon>Bacillati</taxon>
        <taxon>Actinomycetota</taxon>
        <taxon>Actinomycetes</taxon>
        <taxon>Micrococcales</taxon>
        <taxon>Dermatophilaceae</taxon>
        <taxon>Mobilicoccus</taxon>
    </lineage>
</organism>
<dbReference type="NCBIfam" id="TIGR02570">
    <property type="entry name" value="cas7_GSU0053"/>
    <property type="match status" value="1"/>
</dbReference>
<accession>A0ABQ6IX17</accession>
<comment type="caution">
    <text evidence="2">The sequence shown here is derived from an EMBL/GenBank/DDBJ whole genome shotgun (WGS) entry which is preliminary data.</text>
</comment>
<sequence length="387" mass="41211">MHAGGASVLTSVTELAPAAGEHAAIAPARYSIGKQGAYAYESRYIDGQAQRVVIVDGKASTLNRMEVPLRVAVEEGHETLARLPHVRVTYGDQSITDLELPHRVFDGHVRAGSVGGVPVTQTSAYRALRDCTPANARALLSTSPTSVVFGVWDSTRRSHQVRFPSTIRGEIIGVLADQDPHAPEPKRGGARKDDLTPSVKLEPGDLQTLLDAQKDELSPRLVEEIEKNIKKAKKGERLSGSPLGLGAIPPSLETLGLVSCRRIIRSHVLSFATLRQLRFDSSAEGNAACRALLAALALNGMARADAELHLRANCDLIEVAPSTVLLDQRYGSTLSLAPLDIPTADALLADSLAAAEQFGVDWSGQVFEVTGNPSIMGGALADTDEQE</sequence>
<feature type="region of interest" description="Disordered" evidence="1">
    <location>
        <begin position="176"/>
        <end position="198"/>
    </location>
</feature>
<dbReference type="EMBL" id="BSUO01000001">
    <property type="protein sequence ID" value="GMA41223.1"/>
    <property type="molecule type" value="Genomic_DNA"/>
</dbReference>
<proteinExistence type="predicted"/>
<evidence type="ECO:0000256" key="1">
    <source>
        <dbReference type="SAM" id="MobiDB-lite"/>
    </source>
</evidence>
<feature type="compositionally biased region" description="Basic and acidic residues" evidence="1">
    <location>
        <begin position="178"/>
        <end position="195"/>
    </location>
</feature>
<name>A0ABQ6IX17_9MICO</name>
<dbReference type="Proteomes" id="UP001157126">
    <property type="component" value="Unassembled WGS sequence"/>
</dbReference>
<reference evidence="3" key="1">
    <citation type="journal article" date="2019" name="Int. J. Syst. Evol. Microbiol.">
        <title>The Global Catalogue of Microorganisms (GCM) 10K type strain sequencing project: providing services to taxonomists for standard genome sequencing and annotation.</title>
        <authorList>
            <consortium name="The Broad Institute Genomics Platform"/>
            <consortium name="The Broad Institute Genome Sequencing Center for Infectious Disease"/>
            <person name="Wu L."/>
            <person name="Ma J."/>
        </authorList>
    </citation>
    <scope>NUCLEOTIDE SEQUENCE [LARGE SCALE GENOMIC DNA]</scope>
    <source>
        <strain evidence="3">NBRC 113072</strain>
    </source>
</reference>
<gene>
    <name evidence="2" type="ORF">GCM10025883_32680</name>
</gene>
<dbReference type="InterPro" id="IPR013403">
    <property type="entry name" value="CRISPR-assoc_prot_Csb1/Cas7u"/>
</dbReference>